<feature type="coiled-coil region" evidence="7">
    <location>
        <begin position="17"/>
        <end position="51"/>
    </location>
</feature>
<feature type="domain" description="NB-ARC" evidence="9">
    <location>
        <begin position="208"/>
        <end position="374"/>
    </location>
</feature>
<name>A0A8X8ZY59_SALSN</name>
<evidence type="ECO:0000256" key="7">
    <source>
        <dbReference type="SAM" id="Coils"/>
    </source>
</evidence>
<feature type="region of interest" description="Disordered" evidence="8">
    <location>
        <begin position="125"/>
        <end position="150"/>
    </location>
</feature>
<dbReference type="InterPro" id="IPR055414">
    <property type="entry name" value="LRR_R13L4/SHOC2-like"/>
</dbReference>
<dbReference type="Pfam" id="PF23559">
    <property type="entry name" value="WHD_DRP"/>
    <property type="match status" value="1"/>
</dbReference>
<dbReference type="FunFam" id="1.10.10.10:FF:000322">
    <property type="entry name" value="Probable disease resistance protein At1g63360"/>
    <property type="match status" value="1"/>
</dbReference>
<dbReference type="FunFam" id="3.40.50.300:FF:001091">
    <property type="entry name" value="Probable disease resistance protein At1g61300"/>
    <property type="match status" value="1"/>
</dbReference>
<evidence type="ECO:0000259" key="10">
    <source>
        <dbReference type="Pfam" id="PF18052"/>
    </source>
</evidence>
<dbReference type="SUPFAM" id="SSF52058">
    <property type="entry name" value="L domain-like"/>
    <property type="match status" value="1"/>
</dbReference>
<dbReference type="InterPro" id="IPR042197">
    <property type="entry name" value="Apaf_helical"/>
</dbReference>
<dbReference type="EMBL" id="PNBA02000006">
    <property type="protein sequence ID" value="KAG6421288.1"/>
    <property type="molecule type" value="Genomic_DNA"/>
</dbReference>
<evidence type="ECO:0000256" key="6">
    <source>
        <dbReference type="ARBA" id="ARBA00022840"/>
    </source>
</evidence>
<comment type="caution">
    <text evidence="13">The sequence shown here is derived from an EMBL/GenBank/DDBJ whole genome shotgun (WGS) entry which is preliminary data.</text>
</comment>
<dbReference type="InterPro" id="IPR027417">
    <property type="entry name" value="P-loop_NTPase"/>
</dbReference>
<dbReference type="InterPro" id="IPR044974">
    <property type="entry name" value="Disease_R_plants"/>
</dbReference>
<dbReference type="Pfam" id="PF00931">
    <property type="entry name" value="NB-ARC"/>
    <property type="match status" value="1"/>
</dbReference>
<evidence type="ECO:0008006" key="15">
    <source>
        <dbReference type="Google" id="ProtNLM"/>
    </source>
</evidence>
<dbReference type="Pfam" id="PF23598">
    <property type="entry name" value="LRR_14"/>
    <property type="match status" value="1"/>
</dbReference>
<reference evidence="13" key="1">
    <citation type="submission" date="2018-01" db="EMBL/GenBank/DDBJ databases">
        <authorList>
            <person name="Mao J.F."/>
        </authorList>
    </citation>
    <scope>NUCLEOTIDE SEQUENCE</scope>
    <source>
        <strain evidence="13">Huo1</strain>
        <tissue evidence="13">Leaf</tissue>
    </source>
</reference>
<dbReference type="InterPro" id="IPR036388">
    <property type="entry name" value="WH-like_DNA-bd_sf"/>
</dbReference>
<keyword evidence="3" id="KW-0677">Repeat</keyword>
<keyword evidence="4" id="KW-0547">Nucleotide-binding</keyword>
<dbReference type="InterPro" id="IPR041118">
    <property type="entry name" value="Rx_N"/>
</dbReference>
<dbReference type="InterPro" id="IPR058922">
    <property type="entry name" value="WHD_DRP"/>
</dbReference>
<feature type="domain" description="Disease resistance protein winged helix" evidence="11">
    <location>
        <begin position="463"/>
        <end position="533"/>
    </location>
</feature>
<comment type="similarity">
    <text evidence="1">Belongs to the disease resistance NB-LRR family.</text>
</comment>
<evidence type="ECO:0000256" key="1">
    <source>
        <dbReference type="ARBA" id="ARBA00008894"/>
    </source>
</evidence>
<feature type="domain" description="Disease resistance R13L4/SHOC-2-like LRR" evidence="12">
    <location>
        <begin position="589"/>
        <end position="849"/>
    </location>
</feature>
<dbReference type="Gene3D" id="1.20.5.4130">
    <property type="match status" value="1"/>
</dbReference>
<dbReference type="GO" id="GO:0098542">
    <property type="term" value="P:defense response to other organism"/>
    <property type="evidence" value="ECO:0007669"/>
    <property type="project" value="TreeGrafter"/>
</dbReference>
<evidence type="ECO:0000256" key="3">
    <source>
        <dbReference type="ARBA" id="ARBA00022737"/>
    </source>
</evidence>
<proteinExistence type="inferred from homology"/>
<keyword evidence="2" id="KW-0433">Leucine-rich repeat</keyword>
<evidence type="ECO:0000256" key="2">
    <source>
        <dbReference type="ARBA" id="ARBA00022614"/>
    </source>
</evidence>
<feature type="domain" description="Disease resistance N-terminal" evidence="10">
    <location>
        <begin position="5"/>
        <end position="91"/>
    </location>
</feature>
<evidence type="ECO:0000256" key="8">
    <source>
        <dbReference type="SAM" id="MobiDB-lite"/>
    </source>
</evidence>
<keyword evidence="5" id="KW-0611">Plant defense</keyword>
<dbReference type="PRINTS" id="PR00364">
    <property type="entry name" value="DISEASERSIST"/>
</dbReference>
<keyword evidence="14" id="KW-1185">Reference proteome</keyword>
<dbReference type="SUPFAM" id="SSF52540">
    <property type="entry name" value="P-loop containing nucleoside triphosphate hydrolases"/>
    <property type="match status" value="1"/>
</dbReference>
<dbReference type="Pfam" id="PF18052">
    <property type="entry name" value="Rx_N"/>
    <property type="match status" value="1"/>
</dbReference>
<dbReference type="CDD" id="cd14798">
    <property type="entry name" value="RX-CC_like"/>
    <property type="match status" value="1"/>
</dbReference>
<feature type="compositionally biased region" description="Basic and acidic residues" evidence="8">
    <location>
        <begin position="137"/>
        <end position="149"/>
    </location>
</feature>
<accession>A0A8X8ZY59</accession>
<evidence type="ECO:0000256" key="4">
    <source>
        <dbReference type="ARBA" id="ARBA00022741"/>
    </source>
</evidence>
<dbReference type="GO" id="GO:0051607">
    <property type="term" value="P:defense response to virus"/>
    <property type="evidence" value="ECO:0007669"/>
    <property type="project" value="UniProtKB-ARBA"/>
</dbReference>
<evidence type="ECO:0000256" key="5">
    <source>
        <dbReference type="ARBA" id="ARBA00022821"/>
    </source>
</evidence>
<dbReference type="InterPro" id="IPR002182">
    <property type="entry name" value="NB-ARC"/>
</dbReference>
<dbReference type="AlphaFoldDB" id="A0A8X8ZY59"/>
<evidence type="ECO:0000259" key="11">
    <source>
        <dbReference type="Pfam" id="PF23559"/>
    </source>
</evidence>
<protein>
    <recommendedName>
        <fullName evidence="15">Disease resistance protein RPM1</fullName>
    </recommendedName>
</protein>
<reference evidence="13" key="2">
    <citation type="submission" date="2020-08" db="EMBL/GenBank/DDBJ databases">
        <title>Plant Genome Project.</title>
        <authorList>
            <person name="Zhang R.-G."/>
        </authorList>
    </citation>
    <scope>NUCLEOTIDE SEQUENCE</scope>
    <source>
        <strain evidence="13">Huo1</strain>
        <tissue evidence="13">Leaf</tissue>
    </source>
</reference>
<dbReference type="Gene3D" id="1.10.8.430">
    <property type="entry name" value="Helical domain of apoptotic protease-activating factors"/>
    <property type="match status" value="1"/>
</dbReference>
<dbReference type="Gene3D" id="3.80.10.10">
    <property type="entry name" value="Ribonuclease Inhibitor"/>
    <property type="match status" value="1"/>
</dbReference>
<dbReference type="Gene3D" id="3.40.50.300">
    <property type="entry name" value="P-loop containing nucleotide triphosphate hydrolases"/>
    <property type="match status" value="1"/>
</dbReference>
<dbReference type="Gene3D" id="1.10.10.10">
    <property type="entry name" value="Winged helix-like DNA-binding domain superfamily/Winged helix DNA-binding domain"/>
    <property type="match status" value="1"/>
</dbReference>
<dbReference type="InterPro" id="IPR038005">
    <property type="entry name" value="RX-like_CC"/>
</dbReference>
<gene>
    <name evidence="13" type="ORF">SASPL_117838</name>
</gene>
<dbReference type="PANTHER" id="PTHR23155:SF1193">
    <property type="entry name" value="DISEASE RESISTANCE PROTEIN RPP13-RELATED"/>
    <property type="match status" value="1"/>
</dbReference>
<evidence type="ECO:0000259" key="12">
    <source>
        <dbReference type="Pfam" id="PF23598"/>
    </source>
</evidence>
<dbReference type="GO" id="GO:0005524">
    <property type="term" value="F:ATP binding"/>
    <property type="evidence" value="ECO:0007669"/>
    <property type="project" value="UniProtKB-KW"/>
</dbReference>
<evidence type="ECO:0000313" key="13">
    <source>
        <dbReference type="EMBL" id="KAG6421288.1"/>
    </source>
</evidence>
<sequence length="933" mass="106454">MAEAAVTFLLENVQKLLVDHINLISGAEAELRQLQNELELMKAFLMESANKREKGEVFRQHERQIREVVYKAEDTLDACLTQAAADKSKSFTFRRYDLAKKVKALREQDVQPIFDRARIGFSTLPIADPSTSGPHKPRTDDKKPKDTRPDLLPCFGNPNNEEDVLSPSSSCPRGKPVLLQALLVPPMPIHFLMVPLLREDNVVGFDGEAETVINKLTEESAELEVISIVGMPGLGKTTLAWKIYRDPKIQYEFPTLIWVYVSQDYNIKEVFLNILKKFTQPDMSHCDENELARKVRSYLEKPKFLLFMDDVWTGEAWNHIEPALPKSNKSGRVLITSRDEKVARHANKLREPHRLRFLDPPESWELLQLEVFSRVDKCPKNVEIFGKDIAKQCGGVPLAIVVIGGILVEKFSSSDMKLEWEKVSASVSSHLSYDKQKRTENIILLSYNKLSYNLRDCFLYLGMFPEDSEISAWKLIRLWIAEGFIQQEPNKGLEEVAEEYLEELIARNLVMVDKTKAKGDVKTCRVHDMIREFCKGQAAFAKQNLFQEVKKTTEGTFFPSVADVPNYRRLCIHSYVVDFLRKKPKGPFVRSFVCFSKEPIIFQPDCTPLIPEAFSLLRVLDANPIKFAKFPSKITQLIHLRYIALSGDQFNSLPDAILKLWNLQTIRIDTLSRTFEIKADIWKMLQLRHLKTKAAIIISKEAKGKAGENLQTLSRLSADCCWEEVFNKASNIKNLGIRGKLSNLVNTRCLAGLDRLQKLKLVYDVFPNVISHTPLRELPSPDRFPPNLRILKLSCTYLDWKHMATLGSLPSLEVLKLKENAFMGKFWNTVGNSFPSLEVLHIARTDLEFWTASEEPSPPFPKLHCLVLKNCEKLEEIPVLLKRSLQVLDIERVPKSFVQFTRLNMAEESQQIPGQQRGKAGALKLIIAPGDGR</sequence>
<keyword evidence="6" id="KW-0067">ATP-binding</keyword>
<dbReference type="GO" id="GO:0043531">
    <property type="term" value="F:ADP binding"/>
    <property type="evidence" value="ECO:0007669"/>
    <property type="project" value="InterPro"/>
</dbReference>
<evidence type="ECO:0000313" key="14">
    <source>
        <dbReference type="Proteomes" id="UP000298416"/>
    </source>
</evidence>
<organism evidence="13">
    <name type="scientific">Salvia splendens</name>
    <name type="common">Scarlet sage</name>
    <dbReference type="NCBI Taxonomy" id="180675"/>
    <lineage>
        <taxon>Eukaryota</taxon>
        <taxon>Viridiplantae</taxon>
        <taxon>Streptophyta</taxon>
        <taxon>Embryophyta</taxon>
        <taxon>Tracheophyta</taxon>
        <taxon>Spermatophyta</taxon>
        <taxon>Magnoliopsida</taxon>
        <taxon>eudicotyledons</taxon>
        <taxon>Gunneridae</taxon>
        <taxon>Pentapetalae</taxon>
        <taxon>asterids</taxon>
        <taxon>lamiids</taxon>
        <taxon>Lamiales</taxon>
        <taxon>Lamiaceae</taxon>
        <taxon>Nepetoideae</taxon>
        <taxon>Mentheae</taxon>
        <taxon>Salviinae</taxon>
        <taxon>Salvia</taxon>
        <taxon>Salvia subgen. Calosphace</taxon>
        <taxon>core Calosphace</taxon>
    </lineage>
</organism>
<dbReference type="InterPro" id="IPR032675">
    <property type="entry name" value="LRR_dom_sf"/>
</dbReference>
<dbReference type="Proteomes" id="UP000298416">
    <property type="component" value="Unassembled WGS sequence"/>
</dbReference>
<keyword evidence="7" id="KW-0175">Coiled coil</keyword>
<evidence type="ECO:0000259" key="9">
    <source>
        <dbReference type="Pfam" id="PF00931"/>
    </source>
</evidence>
<dbReference type="PANTHER" id="PTHR23155">
    <property type="entry name" value="DISEASE RESISTANCE PROTEIN RP"/>
    <property type="match status" value="1"/>
</dbReference>